<gene>
    <name evidence="4 6" type="primary">fliE</name>
    <name evidence="6" type="ORF">ENQ87_02105</name>
</gene>
<evidence type="ECO:0000313" key="6">
    <source>
        <dbReference type="EMBL" id="HEN41160.1"/>
    </source>
</evidence>
<evidence type="ECO:0000256" key="2">
    <source>
        <dbReference type="ARBA" id="ARBA00009272"/>
    </source>
</evidence>
<keyword evidence="6" id="KW-0282">Flagellum</keyword>
<dbReference type="GO" id="GO:0071973">
    <property type="term" value="P:bacterial-type flagellum-dependent cell motility"/>
    <property type="evidence" value="ECO:0007669"/>
    <property type="project" value="InterPro"/>
</dbReference>
<dbReference type="NCBIfam" id="TIGR00205">
    <property type="entry name" value="fliE"/>
    <property type="match status" value="1"/>
</dbReference>
<dbReference type="GO" id="GO:0003774">
    <property type="term" value="F:cytoskeletal motor activity"/>
    <property type="evidence" value="ECO:0007669"/>
    <property type="project" value="InterPro"/>
</dbReference>
<evidence type="ECO:0000256" key="4">
    <source>
        <dbReference type="HAMAP-Rule" id="MF_00724"/>
    </source>
</evidence>
<organism evidence="6">
    <name type="scientific">Geobacter metallireducens</name>
    <dbReference type="NCBI Taxonomy" id="28232"/>
    <lineage>
        <taxon>Bacteria</taxon>
        <taxon>Pseudomonadati</taxon>
        <taxon>Thermodesulfobacteriota</taxon>
        <taxon>Desulfuromonadia</taxon>
        <taxon>Geobacterales</taxon>
        <taxon>Geobacteraceae</taxon>
        <taxon>Geobacter</taxon>
    </lineage>
</organism>
<dbReference type="AlphaFoldDB" id="A0A831UB31"/>
<evidence type="ECO:0000256" key="3">
    <source>
        <dbReference type="ARBA" id="ARBA00023143"/>
    </source>
</evidence>
<dbReference type="PANTHER" id="PTHR34653">
    <property type="match status" value="1"/>
</dbReference>
<dbReference type="EMBL" id="DSOV01000007">
    <property type="protein sequence ID" value="HEN41160.1"/>
    <property type="molecule type" value="Genomic_DNA"/>
</dbReference>
<comment type="caution">
    <text evidence="6">The sequence shown here is derived from an EMBL/GenBank/DDBJ whole genome shotgun (WGS) entry which is preliminary data.</text>
</comment>
<evidence type="ECO:0000256" key="1">
    <source>
        <dbReference type="ARBA" id="ARBA00004117"/>
    </source>
</evidence>
<dbReference type="Pfam" id="PF02049">
    <property type="entry name" value="FliE"/>
    <property type="match status" value="1"/>
</dbReference>
<dbReference type="GO" id="GO:0009425">
    <property type="term" value="C:bacterial-type flagellum basal body"/>
    <property type="evidence" value="ECO:0007669"/>
    <property type="project" value="UniProtKB-SubCell"/>
</dbReference>
<sequence length="101" mass="10721">MIDGIESGIGIGQAFPELGAKSAKPANMASDAGKFFGELVSKVNELQAQSDSAIQALATGESQGLHEVMIAMEKSSIAFQFLGQVRNKAIDAYNEVMRMQV</sequence>
<dbReference type="PANTHER" id="PTHR34653:SF1">
    <property type="entry name" value="FLAGELLAR HOOK-BASAL BODY COMPLEX PROTEIN FLIE"/>
    <property type="match status" value="1"/>
</dbReference>
<proteinExistence type="inferred from homology"/>
<accession>A0A831UB31</accession>
<name>A0A831UB31_GEOME</name>
<evidence type="ECO:0000256" key="5">
    <source>
        <dbReference type="NCBIfam" id="TIGR00205"/>
    </source>
</evidence>
<dbReference type="PRINTS" id="PR01006">
    <property type="entry name" value="FLGHOOKFLIE"/>
</dbReference>
<comment type="subcellular location">
    <subcellularLocation>
        <location evidence="1 4">Bacterial flagellum basal body</location>
    </subcellularLocation>
</comment>
<dbReference type="HAMAP" id="MF_00724">
    <property type="entry name" value="FliE"/>
    <property type="match status" value="1"/>
</dbReference>
<comment type="similarity">
    <text evidence="2 4">Belongs to the FliE family.</text>
</comment>
<reference evidence="6" key="1">
    <citation type="journal article" date="2020" name="mSystems">
        <title>Genome- and Community-Level Interaction Insights into Carbon Utilization and Element Cycling Functions of Hydrothermarchaeota in Hydrothermal Sediment.</title>
        <authorList>
            <person name="Zhou Z."/>
            <person name="Liu Y."/>
            <person name="Xu W."/>
            <person name="Pan J."/>
            <person name="Luo Z.H."/>
            <person name="Li M."/>
        </authorList>
    </citation>
    <scope>NUCLEOTIDE SEQUENCE [LARGE SCALE GENOMIC DNA]</scope>
    <source>
        <strain evidence="6">SpSt-349</strain>
    </source>
</reference>
<keyword evidence="6" id="KW-0966">Cell projection</keyword>
<dbReference type="GO" id="GO:0005198">
    <property type="term" value="F:structural molecule activity"/>
    <property type="evidence" value="ECO:0007669"/>
    <property type="project" value="UniProtKB-UniRule"/>
</dbReference>
<protein>
    <recommendedName>
        <fullName evidence="4 5">Flagellar hook-basal body complex protein FliE</fullName>
    </recommendedName>
</protein>
<keyword evidence="3 4" id="KW-0975">Bacterial flagellum</keyword>
<dbReference type="InterPro" id="IPR001624">
    <property type="entry name" value="FliE"/>
</dbReference>
<keyword evidence="6" id="KW-0969">Cilium</keyword>